<dbReference type="GO" id="GO:0008270">
    <property type="term" value="F:zinc ion binding"/>
    <property type="evidence" value="ECO:0007669"/>
    <property type="project" value="UniProtKB-KW"/>
</dbReference>
<evidence type="ECO:0000256" key="5">
    <source>
        <dbReference type="SAM" id="MobiDB-lite"/>
    </source>
</evidence>
<feature type="compositionally biased region" description="Polar residues" evidence="5">
    <location>
        <begin position="37"/>
        <end position="48"/>
    </location>
</feature>
<keyword evidence="2 4" id="KW-0863">Zinc-finger</keyword>
<feature type="compositionally biased region" description="Acidic residues" evidence="5">
    <location>
        <begin position="92"/>
        <end position="103"/>
    </location>
</feature>
<feature type="compositionally biased region" description="Basic and acidic residues" evidence="5">
    <location>
        <begin position="1"/>
        <end position="14"/>
    </location>
</feature>
<keyword evidence="1" id="KW-0479">Metal-binding</keyword>
<evidence type="ECO:0000259" key="6">
    <source>
        <dbReference type="PROSITE" id="PS50089"/>
    </source>
</evidence>
<evidence type="ECO:0000313" key="8">
    <source>
        <dbReference type="Proteomes" id="UP000016924"/>
    </source>
</evidence>
<evidence type="ECO:0000256" key="3">
    <source>
        <dbReference type="ARBA" id="ARBA00022833"/>
    </source>
</evidence>
<protein>
    <recommendedName>
        <fullName evidence="6">RING-type domain-containing protein</fullName>
    </recommendedName>
</protein>
<name>R7YKB9_CONA1</name>
<dbReference type="InterPro" id="IPR017907">
    <property type="entry name" value="Znf_RING_CS"/>
</dbReference>
<keyword evidence="3" id="KW-0862">Zinc</keyword>
<feature type="region of interest" description="Disordered" evidence="5">
    <location>
        <begin position="148"/>
        <end position="170"/>
    </location>
</feature>
<reference evidence="8" key="1">
    <citation type="submission" date="2012-06" db="EMBL/GenBank/DDBJ databases">
        <title>The genome sequence of Coniosporium apollinis CBS 100218.</title>
        <authorList>
            <consortium name="The Broad Institute Genome Sequencing Platform"/>
            <person name="Cuomo C."/>
            <person name="Gorbushina A."/>
            <person name="Noack S."/>
            <person name="Walker B."/>
            <person name="Young S.K."/>
            <person name="Zeng Q."/>
            <person name="Gargeya S."/>
            <person name="Fitzgerald M."/>
            <person name="Haas B."/>
            <person name="Abouelleil A."/>
            <person name="Alvarado L."/>
            <person name="Arachchi H.M."/>
            <person name="Berlin A.M."/>
            <person name="Chapman S.B."/>
            <person name="Goldberg J."/>
            <person name="Griggs A."/>
            <person name="Gujja S."/>
            <person name="Hansen M."/>
            <person name="Howarth C."/>
            <person name="Imamovic A."/>
            <person name="Larimer J."/>
            <person name="McCowan C."/>
            <person name="Montmayeur A."/>
            <person name="Murphy C."/>
            <person name="Neiman D."/>
            <person name="Pearson M."/>
            <person name="Priest M."/>
            <person name="Roberts A."/>
            <person name="Saif S."/>
            <person name="Shea T."/>
            <person name="Sisk P."/>
            <person name="Sykes S."/>
            <person name="Wortman J."/>
            <person name="Nusbaum C."/>
            <person name="Birren B."/>
        </authorList>
    </citation>
    <scope>NUCLEOTIDE SEQUENCE [LARGE SCALE GENOMIC DNA]</scope>
    <source>
        <strain evidence="8">CBS 100218</strain>
    </source>
</reference>
<gene>
    <name evidence="7" type="ORF">W97_01594</name>
</gene>
<feature type="region of interest" description="Disordered" evidence="5">
    <location>
        <begin position="1"/>
        <end position="107"/>
    </location>
</feature>
<dbReference type="HOGENOM" id="CLU_628522_0_0_1"/>
<dbReference type="GeneID" id="19898905"/>
<dbReference type="SMART" id="SM00184">
    <property type="entry name" value="RING"/>
    <property type="match status" value="1"/>
</dbReference>
<dbReference type="PROSITE" id="PS00518">
    <property type="entry name" value="ZF_RING_1"/>
    <property type="match status" value="1"/>
</dbReference>
<dbReference type="OrthoDB" id="5951974at2759"/>
<dbReference type="AlphaFoldDB" id="R7YKB9"/>
<keyword evidence="8" id="KW-1185">Reference proteome</keyword>
<feature type="region of interest" description="Disordered" evidence="5">
    <location>
        <begin position="416"/>
        <end position="436"/>
    </location>
</feature>
<evidence type="ECO:0000256" key="1">
    <source>
        <dbReference type="ARBA" id="ARBA00022723"/>
    </source>
</evidence>
<evidence type="ECO:0000313" key="7">
    <source>
        <dbReference type="EMBL" id="EON62372.1"/>
    </source>
</evidence>
<evidence type="ECO:0000256" key="2">
    <source>
        <dbReference type="ARBA" id="ARBA00022771"/>
    </source>
</evidence>
<dbReference type="EMBL" id="JH767558">
    <property type="protein sequence ID" value="EON62372.1"/>
    <property type="molecule type" value="Genomic_DNA"/>
</dbReference>
<sequence length="436" mass="47873">MEASKTREDDRHLASVEPTDVPAAENALVAPLREVTEATSGQETSGQPLTAEEPEPPVSETEGWIIDAEDDEDADGFNGPVGIDPSLLGDASDFEDDDSDDTSSEIGPLLADDLEYAPYFTLENDVPFDIWDSGNSYNIDAGEHEFRGMRATDIDDDDDDDEYDQDEDNEEDEVFETFEGCFQPVPAALMPGSDGGCSVCGDAFSMLTLPIQIHCGHAFCRHCICSWADGCVRAYKAPNCPMCRCVLRPIQTPTVEQIASGRWNELLTFRHAWADAARRDELGFSARVQWHGSSVVRHHREELYAATYMYSSLASSPRGNSATPRGMALLLQAVWRAIEGFEEREASFDEAYGDLLARATALVEEDSKGDFVVQMVPQTVEVVNDWLATLIVMGLLMAAELARPAGSDVEEAEVEAETKKGPHRPRAVSFLRTCPT</sequence>
<accession>R7YKB9</accession>
<proteinExistence type="predicted"/>
<feature type="domain" description="RING-type" evidence="6">
    <location>
        <begin position="197"/>
        <end position="244"/>
    </location>
</feature>
<evidence type="ECO:0000256" key="4">
    <source>
        <dbReference type="PROSITE-ProRule" id="PRU00175"/>
    </source>
</evidence>
<dbReference type="RefSeq" id="XP_007777689.1">
    <property type="nucleotide sequence ID" value="XM_007779499.1"/>
</dbReference>
<dbReference type="InterPro" id="IPR013083">
    <property type="entry name" value="Znf_RING/FYVE/PHD"/>
</dbReference>
<dbReference type="Gene3D" id="3.30.40.10">
    <property type="entry name" value="Zinc/RING finger domain, C3HC4 (zinc finger)"/>
    <property type="match status" value="1"/>
</dbReference>
<dbReference type="InterPro" id="IPR001841">
    <property type="entry name" value="Znf_RING"/>
</dbReference>
<dbReference type="PROSITE" id="PS50089">
    <property type="entry name" value="ZF_RING_2"/>
    <property type="match status" value="1"/>
</dbReference>
<dbReference type="SUPFAM" id="SSF57850">
    <property type="entry name" value="RING/U-box"/>
    <property type="match status" value="1"/>
</dbReference>
<dbReference type="Proteomes" id="UP000016924">
    <property type="component" value="Unassembled WGS sequence"/>
</dbReference>
<dbReference type="Pfam" id="PF13445">
    <property type="entry name" value="zf-RING_UBOX"/>
    <property type="match status" value="1"/>
</dbReference>
<feature type="compositionally biased region" description="Acidic residues" evidence="5">
    <location>
        <begin position="154"/>
        <end position="170"/>
    </location>
</feature>
<dbReference type="InterPro" id="IPR027370">
    <property type="entry name" value="Znf-RING_euk"/>
</dbReference>
<organism evidence="7 8">
    <name type="scientific">Coniosporium apollinis (strain CBS 100218)</name>
    <name type="common">Rock-inhabiting black yeast</name>
    <dbReference type="NCBI Taxonomy" id="1168221"/>
    <lineage>
        <taxon>Eukaryota</taxon>
        <taxon>Fungi</taxon>
        <taxon>Dikarya</taxon>
        <taxon>Ascomycota</taxon>
        <taxon>Pezizomycotina</taxon>
        <taxon>Dothideomycetes</taxon>
        <taxon>Dothideomycetes incertae sedis</taxon>
        <taxon>Coniosporium</taxon>
    </lineage>
</organism>
<dbReference type="STRING" id="1168221.R7YKB9"/>